<name>A0A0E9UFJ9_ANGAN</name>
<sequence>MVLCFAGDEPLFRFTLYNHQVSSPFNAVTATVRPVLSQIREVVTLGRELLPALWTGFTHSAL</sequence>
<dbReference type="EMBL" id="GBXM01044567">
    <property type="protein sequence ID" value="JAH64010.1"/>
    <property type="molecule type" value="Transcribed_RNA"/>
</dbReference>
<accession>A0A0E9UFJ9</accession>
<dbReference type="EMBL" id="GBXM01043823">
    <property type="protein sequence ID" value="JAH64754.1"/>
    <property type="molecule type" value="Transcribed_RNA"/>
</dbReference>
<evidence type="ECO:0000313" key="1">
    <source>
        <dbReference type="EMBL" id="JAH64010.1"/>
    </source>
</evidence>
<protein>
    <submittedName>
        <fullName evidence="1">Uncharacterized protein</fullName>
    </submittedName>
</protein>
<proteinExistence type="predicted"/>
<organism evidence="1">
    <name type="scientific">Anguilla anguilla</name>
    <name type="common">European freshwater eel</name>
    <name type="synonym">Muraena anguilla</name>
    <dbReference type="NCBI Taxonomy" id="7936"/>
    <lineage>
        <taxon>Eukaryota</taxon>
        <taxon>Metazoa</taxon>
        <taxon>Chordata</taxon>
        <taxon>Craniata</taxon>
        <taxon>Vertebrata</taxon>
        <taxon>Euteleostomi</taxon>
        <taxon>Actinopterygii</taxon>
        <taxon>Neopterygii</taxon>
        <taxon>Teleostei</taxon>
        <taxon>Anguilliformes</taxon>
        <taxon>Anguillidae</taxon>
        <taxon>Anguilla</taxon>
    </lineage>
</organism>
<reference evidence="1" key="2">
    <citation type="journal article" date="2015" name="Fish Shellfish Immunol.">
        <title>Early steps in the European eel (Anguilla anguilla)-Vibrio vulnificus interaction in the gills: Role of the RtxA13 toxin.</title>
        <authorList>
            <person name="Callol A."/>
            <person name="Pajuelo D."/>
            <person name="Ebbesson L."/>
            <person name="Teles M."/>
            <person name="MacKenzie S."/>
            <person name="Amaro C."/>
        </authorList>
    </citation>
    <scope>NUCLEOTIDE SEQUENCE</scope>
</reference>
<dbReference type="AlphaFoldDB" id="A0A0E9UFJ9"/>
<reference evidence="1" key="1">
    <citation type="submission" date="2014-11" db="EMBL/GenBank/DDBJ databases">
        <authorList>
            <person name="Amaro Gonzalez C."/>
        </authorList>
    </citation>
    <scope>NUCLEOTIDE SEQUENCE</scope>
</reference>